<dbReference type="PANTHER" id="PTHR43386:SF24">
    <property type="entry name" value="OLIGOPEPTIDE TRANSPORT SYSTEM PERMEASE PROTEIN AMID"/>
    <property type="match status" value="1"/>
</dbReference>
<dbReference type="GO" id="GO:0015031">
    <property type="term" value="P:protein transport"/>
    <property type="evidence" value="ECO:0007669"/>
    <property type="project" value="UniProtKB-KW"/>
</dbReference>
<comment type="subcellular location">
    <subcellularLocation>
        <location evidence="1 9">Cell membrane</location>
        <topology evidence="1 9">Multi-pass membrane protein</topology>
    </subcellularLocation>
</comment>
<dbReference type="Proteomes" id="UP000029999">
    <property type="component" value="Unassembled WGS sequence"/>
</dbReference>
<keyword evidence="8 9" id="KW-0472">Membrane</keyword>
<dbReference type="InterPro" id="IPR035906">
    <property type="entry name" value="MetI-like_sf"/>
</dbReference>
<name>A0A0A0BEP2_9GAMM</name>
<evidence type="ECO:0000313" key="12">
    <source>
        <dbReference type="Proteomes" id="UP000029999"/>
    </source>
</evidence>
<evidence type="ECO:0000256" key="5">
    <source>
        <dbReference type="ARBA" id="ARBA00022856"/>
    </source>
</evidence>
<gene>
    <name evidence="11" type="ORF">LP43_2015</name>
</gene>
<dbReference type="PROSITE" id="PS50928">
    <property type="entry name" value="ABC_TM1"/>
    <property type="match status" value="1"/>
</dbReference>
<comment type="similarity">
    <text evidence="9">Belongs to the binding-protein-dependent transport system permease family.</text>
</comment>
<evidence type="ECO:0000313" key="11">
    <source>
        <dbReference type="EMBL" id="KGM06142.1"/>
    </source>
</evidence>
<keyword evidence="7 9" id="KW-1133">Transmembrane helix</keyword>
<keyword evidence="5" id="KW-0571">Peptide transport</keyword>
<keyword evidence="2 9" id="KW-0813">Transport</keyword>
<evidence type="ECO:0000256" key="3">
    <source>
        <dbReference type="ARBA" id="ARBA00022475"/>
    </source>
</evidence>
<sequence>MSFLPVFLWTDILIYMLLAVVAAGVFYVRKRPHLVTPWKSVLKRKRGMMSIMVLACYVLIGLSDSIHFRLALESDGNSTETHYATEVISLFDLAAKPLRQQVEKTYSAPFSHQLYVKEMQKAEDGSLVYDYPRLKYGASHLENPSDKRDDIQQTMLDATLLSVVLVLLVYLAHSLLASWRNKTTVLTQAGRIIKGQSAYPLQTFYLMLFLLIMVTANLIALSANYHVFGTDKVGQDVLYQALKSVRTGLVIGTVTTLVMLPLAILLGIAAGYFRGWIDDLIQYIYTTLNSIPGVLLIAAAVLILQVYMNNNPDQFATIAERADMRLLFLCIILGVTSWTGLCRILRAETLKLREAEYVLASRALGASNFSILHKHILPNLMHLVMIAVVLDFSGLVLAEAVLSYVGVGVDPSMISWGNMINSARLEMARDPVVWWSLTAAFISMFILVLAANLFADVVRDAFDPRMQGAR</sequence>
<dbReference type="GO" id="GO:0015833">
    <property type="term" value="P:peptide transport"/>
    <property type="evidence" value="ECO:0007669"/>
    <property type="project" value="UniProtKB-KW"/>
</dbReference>
<keyword evidence="6" id="KW-0653">Protein transport</keyword>
<feature type="transmembrane region" description="Helical" evidence="9">
    <location>
        <begin position="326"/>
        <end position="345"/>
    </location>
</feature>
<feature type="domain" description="ABC transmembrane type-1" evidence="10">
    <location>
        <begin position="245"/>
        <end position="455"/>
    </location>
</feature>
<dbReference type="AlphaFoldDB" id="A0A0A0BEP2"/>
<evidence type="ECO:0000256" key="9">
    <source>
        <dbReference type="RuleBase" id="RU363032"/>
    </source>
</evidence>
<feature type="transmembrane region" description="Helical" evidence="9">
    <location>
        <begin position="6"/>
        <end position="28"/>
    </location>
</feature>
<evidence type="ECO:0000256" key="7">
    <source>
        <dbReference type="ARBA" id="ARBA00022989"/>
    </source>
</evidence>
<dbReference type="InterPro" id="IPR000515">
    <property type="entry name" value="MetI-like"/>
</dbReference>
<dbReference type="RefSeq" id="WP_036314777.1">
    <property type="nucleotide sequence ID" value="NZ_JRQD01000005.1"/>
</dbReference>
<evidence type="ECO:0000256" key="8">
    <source>
        <dbReference type="ARBA" id="ARBA00023136"/>
    </source>
</evidence>
<dbReference type="GO" id="GO:0055085">
    <property type="term" value="P:transmembrane transport"/>
    <property type="evidence" value="ECO:0007669"/>
    <property type="project" value="InterPro"/>
</dbReference>
<evidence type="ECO:0000256" key="4">
    <source>
        <dbReference type="ARBA" id="ARBA00022692"/>
    </source>
</evidence>
<evidence type="ECO:0000256" key="1">
    <source>
        <dbReference type="ARBA" id="ARBA00004651"/>
    </source>
</evidence>
<dbReference type="STRING" id="392484.LP43_2015"/>
<reference evidence="11 12" key="1">
    <citation type="submission" date="2014-09" db="EMBL/GenBank/DDBJ databases">
        <authorList>
            <person name="Grob C."/>
            <person name="Taubert M."/>
            <person name="Howat A.M."/>
            <person name="Burns O.J."/>
            <person name="Dixon J.L."/>
            <person name="Chen Y."/>
            <person name="Murrell J.C."/>
        </authorList>
    </citation>
    <scope>NUCLEOTIDE SEQUENCE [LARGE SCALE GENOMIC DNA]</scope>
    <source>
        <strain evidence="11">L4</strain>
    </source>
</reference>
<feature type="transmembrane region" description="Helical" evidence="9">
    <location>
        <begin position="151"/>
        <end position="172"/>
    </location>
</feature>
<protein>
    <submittedName>
        <fullName evidence="11">Oligopeptide transport system permease protein</fullName>
    </submittedName>
</protein>
<organism evidence="11 12">
    <name type="scientific">Methylophaga thiooxydans</name>
    <dbReference type="NCBI Taxonomy" id="392484"/>
    <lineage>
        <taxon>Bacteria</taxon>
        <taxon>Pseudomonadati</taxon>
        <taxon>Pseudomonadota</taxon>
        <taxon>Gammaproteobacteria</taxon>
        <taxon>Thiotrichales</taxon>
        <taxon>Piscirickettsiaceae</taxon>
        <taxon>Methylophaga</taxon>
    </lineage>
</organism>
<feature type="transmembrane region" description="Helical" evidence="9">
    <location>
        <begin position="49"/>
        <end position="68"/>
    </location>
</feature>
<evidence type="ECO:0000256" key="2">
    <source>
        <dbReference type="ARBA" id="ARBA00022448"/>
    </source>
</evidence>
<feature type="transmembrane region" description="Helical" evidence="9">
    <location>
        <begin position="432"/>
        <end position="455"/>
    </location>
</feature>
<comment type="caution">
    <text evidence="11">The sequence shown here is derived from an EMBL/GenBank/DDBJ whole genome shotgun (WGS) entry which is preliminary data.</text>
</comment>
<dbReference type="EMBL" id="JRQD01000005">
    <property type="protein sequence ID" value="KGM06142.1"/>
    <property type="molecule type" value="Genomic_DNA"/>
</dbReference>
<keyword evidence="3" id="KW-1003">Cell membrane</keyword>
<dbReference type="GO" id="GO:0005886">
    <property type="term" value="C:plasma membrane"/>
    <property type="evidence" value="ECO:0007669"/>
    <property type="project" value="UniProtKB-SubCell"/>
</dbReference>
<feature type="transmembrane region" description="Helical" evidence="9">
    <location>
        <begin position="285"/>
        <end position="306"/>
    </location>
</feature>
<dbReference type="InterPro" id="IPR050366">
    <property type="entry name" value="BP-dependent_transpt_permease"/>
</dbReference>
<evidence type="ECO:0000259" key="10">
    <source>
        <dbReference type="PROSITE" id="PS50928"/>
    </source>
</evidence>
<keyword evidence="4 9" id="KW-0812">Transmembrane</keyword>
<dbReference type="Gene3D" id="1.10.3720.10">
    <property type="entry name" value="MetI-like"/>
    <property type="match status" value="1"/>
</dbReference>
<dbReference type="PANTHER" id="PTHR43386">
    <property type="entry name" value="OLIGOPEPTIDE TRANSPORT SYSTEM PERMEASE PROTEIN APPC"/>
    <property type="match status" value="1"/>
</dbReference>
<dbReference type="CDD" id="cd06261">
    <property type="entry name" value="TM_PBP2"/>
    <property type="match status" value="1"/>
</dbReference>
<feature type="transmembrane region" description="Helical" evidence="9">
    <location>
        <begin position="383"/>
        <end position="407"/>
    </location>
</feature>
<feature type="transmembrane region" description="Helical" evidence="9">
    <location>
        <begin position="248"/>
        <end position="273"/>
    </location>
</feature>
<evidence type="ECO:0000256" key="6">
    <source>
        <dbReference type="ARBA" id="ARBA00022927"/>
    </source>
</evidence>
<proteinExistence type="inferred from homology"/>
<feature type="transmembrane region" description="Helical" evidence="9">
    <location>
        <begin position="204"/>
        <end position="228"/>
    </location>
</feature>
<dbReference type="Pfam" id="PF00528">
    <property type="entry name" value="BPD_transp_1"/>
    <property type="match status" value="1"/>
</dbReference>
<accession>A0A0A0BEP2</accession>
<dbReference type="SUPFAM" id="SSF161098">
    <property type="entry name" value="MetI-like"/>
    <property type="match status" value="1"/>
</dbReference>